<evidence type="ECO:0000313" key="2">
    <source>
        <dbReference type="Proteomes" id="UP000248806"/>
    </source>
</evidence>
<sequence>MTEYPVDSPFLPGDALVGPIIRQIAAIIRQQVAGVSIVYETPPDAPPEHNGVLLALSGFRIISDTNGKLLVSVRVGVRHMIRRASFDENIAEAYAYIMPYLQAFSAWRNQTLNGLARQVTPTHGGVTQLVASGQTFVCLIVNLDVLTEFNIPTS</sequence>
<organism evidence="1 2">
    <name type="scientific">Thermosporothrix hazakensis</name>
    <dbReference type="NCBI Taxonomy" id="644383"/>
    <lineage>
        <taxon>Bacteria</taxon>
        <taxon>Bacillati</taxon>
        <taxon>Chloroflexota</taxon>
        <taxon>Ktedonobacteria</taxon>
        <taxon>Ktedonobacterales</taxon>
        <taxon>Thermosporotrichaceae</taxon>
        <taxon>Thermosporothrix</taxon>
    </lineage>
</organism>
<reference evidence="1 2" key="1">
    <citation type="submission" date="2018-06" db="EMBL/GenBank/DDBJ databases">
        <title>Genomic Encyclopedia of Archaeal and Bacterial Type Strains, Phase II (KMG-II): from individual species to whole genera.</title>
        <authorList>
            <person name="Goeker M."/>
        </authorList>
    </citation>
    <scope>NUCLEOTIDE SEQUENCE [LARGE SCALE GENOMIC DNA]</scope>
    <source>
        <strain evidence="1 2">ATCC BAA-1881</strain>
    </source>
</reference>
<name>A0A326U561_THEHA</name>
<keyword evidence="2" id="KW-1185">Reference proteome</keyword>
<dbReference type="AlphaFoldDB" id="A0A326U561"/>
<comment type="caution">
    <text evidence="1">The sequence shown here is derived from an EMBL/GenBank/DDBJ whole genome shotgun (WGS) entry which is preliminary data.</text>
</comment>
<accession>A0A326U561</accession>
<evidence type="ECO:0008006" key="3">
    <source>
        <dbReference type="Google" id="ProtNLM"/>
    </source>
</evidence>
<evidence type="ECO:0000313" key="1">
    <source>
        <dbReference type="EMBL" id="PZW28402.1"/>
    </source>
</evidence>
<dbReference type="Proteomes" id="UP000248806">
    <property type="component" value="Unassembled WGS sequence"/>
</dbReference>
<protein>
    <recommendedName>
        <fullName evidence="3">Gp37 protein</fullName>
    </recommendedName>
</protein>
<dbReference type="EMBL" id="QKUF01000010">
    <property type="protein sequence ID" value="PZW28402.1"/>
    <property type="molecule type" value="Genomic_DNA"/>
</dbReference>
<proteinExistence type="predicted"/>
<dbReference type="RefSeq" id="WP_111323540.1">
    <property type="nucleotide sequence ID" value="NZ_BIFX01000001.1"/>
</dbReference>
<gene>
    <name evidence="1" type="ORF">EI42_03156</name>
</gene>